<dbReference type="SUPFAM" id="SSF52980">
    <property type="entry name" value="Restriction endonuclease-like"/>
    <property type="match status" value="1"/>
</dbReference>
<dbReference type="Pfam" id="PF05685">
    <property type="entry name" value="Uma2"/>
    <property type="match status" value="1"/>
</dbReference>
<protein>
    <recommendedName>
        <fullName evidence="1">Putative restriction endonuclease domain-containing protein</fullName>
    </recommendedName>
</protein>
<dbReference type="Proteomes" id="UP000178606">
    <property type="component" value="Unassembled WGS sequence"/>
</dbReference>
<dbReference type="InterPro" id="IPR008538">
    <property type="entry name" value="Uma2"/>
</dbReference>
<dbReference type="InterPro" id="IPR012296">
    <property type="entry name" value="Nuclease_put_TT1808"/>
</dbReference>
<name>A0A1F6C312_HANXR</name>
<comment type="caution">
    <text evidence="2">The sequence shown here is derived from an EMBL/GenBank/DDBJ whole genome shotgun (WGS) entry which is preliminary data.</text>
</comment>
<dbReference type="Gene3D" id="3.90.1570.10">
    <property type="entry name" value="tt1808, chain A"/>
    <property type="match status" value="1"/>
</dbReference>
<organism evidence="2 3">
    <name type="scientific">Handelsmanbacteria sp. (strain RIFCSPLOWO2_12_FULL_64_10)</name>
    <dbReference type="NCBI Taxonomy" id="1817868"/>
    <lineage>
        <taxon>Bacteria</taxon>
        <taxon>Candidatus Handelsmaniibacteriota</taxon>
    </lineage>
</organism>
<feature type="domain" description="Putative restriction endonuclease" evidence="1">
    <location>
        <begin position="14"/>
        <end position="153"/>
    </location>
</feature>
<gene>
    <name evidence="2" type="ORF">A3F84_20485</name>
</gene>
<proteinExistence type="predicted"/>
<dbReference type="InterPro" id="IPR011335">
    <property type="entry name" value="Restrct_endonuc-II-like"/>
</dbReference>
<dbReference type="AlphaFoldDB" id="A0A1F6C312"/>
<evidence type="ECO:0000259" key="1">
    <source>
        <dbReference type="Pfam" id="PF05685"/>
    </source>
</evidence>
<sequence>MSTSAPQVRRWMRDEYRKMAEYGLFAPEERVELIEGEIVEMSPKRSSHSTSTTLAGDALRLAFGRGYTVRIQEPLALGPTSEPEPDVAVVRGMARDYRDEHPSSALLIVEVAESSLTYDRTTKASLYAKSGVMDYWVVNLQDNQVEVYRDPVQRVDQPFGYGYSTAAIYKSSETIAPLAAPDKIIAVNDLLP</sequence>
<dbReference type="EMBL" id="MFKF01000432">
    <property type="protein sequence ID" value="OGG43550.1"/>
    <property type="molecule type" value="Genomic_DNA"/>
</dbReference>
<evidence type="ECO:0000313" key="3">
    <source>
        <dbReference type="Proteomes" id="UP000178606"/>
    </source>
</evidence>
<dbReference type="PANTHER" id="PTHR35400:SF1">
    <property type="entry name" value="SLR1083 PROTEIN"/>
    <property type="match status" value="1"/>
</dbReference>
<accession>A0A1F6C312</accession>
<dbReference type="PANTHER" id="PTHR35400">
    <property type="entry name" value="SLR1083 PROTEIN"/>
    <property type="match status" value="1"/>
</dbReference>
<evidence type="ECO:0000313" key="2">
    <source>
        <dbReference type="EMBL" id="OGG43550.1"/>
    </source>
</evidence>
<reference evidence="2 3" key="1">
    <citation type="journal article" date="2016" name="Nat. Commun.">
        <title>Thousands of microbial genomes shed light on interconnected biogeochemical processes in an aquifer system.</title>
        <authorList>
            <person name="Anantharaman K."/>
            <person name="Brown C.T."/>
            <person name="Hug L.A."/>
            <person name="Sharon I."/>
            <person name="Castelle C.J."/>
            <person name="Probst A.J."/>
            <person name="Thomas B.C."/>
            <person name="Singh A."/>
            <person name="Wilkins M.J."/>
            <person name="Karaoz U."/>
            <person name="Brodie E.L."/>
            <person name="Williams K.H."/>
            <person name="Hubbard S.S."/>
            <person name="Banfield J.F."/>
        </authorList>
    </citation>
    <scope>NUCLEOTIDE SEQUENCE [LARGE SCALE GENOMIC DNA]</scope>
    <source>
        <strain evidence="3">RIFCSPLOWO2_12_FULL_64_10</strain>
    </source>
</reference>
<dbReference type="CDD" id="cd06260">
    <property type="entry name" value="DUF820-like"/>
    <property type="match status" value="1"/>
</dbReference>